<dbReference type="PANTHER" id="PTHR43279:SF1">
    <property type="entry name" value="CATECHOL-2,3-DIOXYGENASE"/>
    <property type="match status" value="1"/>
</dbReference>
<evidence type="ECO:0000259" key="1">
    <source>
        <dbReference type="PROSITE" id="PS51819"/>
    </source>
</evidence>
<dbReference type="Gene3D" id="3.10.180.10">
    <property type="entry name" value="2,3-Dihydroxybiphenyl 1,2-Dioxygenase, domain 1"/>
    <property type="match status" value="2"/>
</dbReference>
<dbReference type="GO" id="GO:0051213">
    <property type="term" value="F:dioxygenase activity"/>
    <property type="evidence" value="ECO:0007669"/>
    <property type="project" value="UniProtKB-KW"/>
</dbReference>
<sequence length="273" mass="29759">MSEFPFAVTTPVSVESVGLKARDAGRLADFYGKVLGLEDNGRSGNVYRLGAGGRTLLEIEEDPSAMPDDPREAGLFHTAFLLPERSDLARWSVFARDNRLPLEGASDHLVSEAIYLSDPEGNGIEIYADRAPESWRRTTSGIEMATNPLDFQSLLGTLGEGDRGWQGVPEKTVVGHVHLRVGDPRTAEGWWHEAQGFDTMARYGSQAVFLATGGYHHHIGANTWRSAGAGARDPRRTGLSWVQLQSRNASAEKEFADPWGTVIRVAPMARDGG</sequence>
<dbReference type="SUPFAM" id="SSF54593">
    <property type="entry name" value="Glyoxalase/Bleomycin resistance protein/Dihydroxybiphenyl dioxygenase"/>
    <property type="match status" value="2"/>
</dbReference>
<feature type="domain" description="VOC" evidence="1">
    <location>
        <begin position="13"/>
        <end position="129"/>
    </location>
</feature>
<dbReference type="OrthoDB" id="9792626at2"/>
<keyword evidence="3" id="KW-1185">Reference proteome</keyword>
<reference evidence="2 3" key="1">
    <citation type="journal article" date="2012" name="J. Bacteriol.">
        <title>Genome Sequence of Nitratireductor indicus Type Strain C115.</title>
        <authorList>
            <person name="Lai Q."/>
            <person name="Li G."/>
            <person name="Yu Z."/>
            <person name="Shao Z."/>
        </authorList>
    </citation>
    <scope>NUCLEOTIDE SEQUENCE [LARGE SCALE GENOMIC DNA]</scope>
    <source>
        <strain evidence="2 3">C115</strain>
    </source>
</reference>
<dbReference type="Proteomes" id="UP000007374">
    <property type="component" value="Unassembled WGS sequence"/>
</dbReference>
<keyword evidence="2" id="KW-0223">Dioxygenase</keyword>
<comment type="caution">
    <text evidence="2">The sequence shown here is derived from an EMBL/GenBank/DDBJ whole genome shotgun (WGS) entry which is preliminary data.</text>
</comment>
<accession>K2P622</accession>
<dbReference type="InterPro" id="IPR037523">
    <property type="entry name" value="VOC_core"/>
</dbReference>
<proteinExistence type="predicted"/>
<dbReference type="RefSeq" id="WP_009450114.1">
    <property type="nucleotide sequence ID" value="NZ_AMSI01000005.1"/>
</dbReference>
<evidence type="ECO:0000313" key="2">
    <source>
        <dbReference type="EMBL" id="EKF42776.1"/>
    </source>
</evidence>
<dbReference type="PANTHER" id="PTHR43279">
    <property type="entry name" value="CATECHOL-2,3-DIOXYGENASE"/>
    <property type="match status" value="1"/>
</dbReference>
<dbReference type="eggNOG" id="COG2514">
    <property type="taxonomic scope" value="Bacteria"/>
</dbReference>
<dbReference type="AlphaFoldDB" id="K2P622"/>
<organism evidence="2 3">
    <name type="scientific">Nitratireductor indicus C115</name>
    <dbReference type="NCBI Taxonomy" id="1231190"/>
    <lineage>
        <taxon>Bacteria</taxon>
        <taxon>Pseudomonadati</taxon>
        <taxon>Pseudomonadota</taxon>
        <taxon>Alphaproteobacteria</taxon>
        <taxon>Hyphomicrobiales</taxon>
        <taxon>Phyllobacteriaceae</taxon>
        <taxon>Nitratireductor</taxon>
    </lineage>
</organism>
<dbReference type="InterPro" id="IPR004360">
    <property type="entry name" value="Glyas_Fos-R_dOase_dom"/>
</dbReference>
<dbReference type="PROSITE" id="PS51819">
    <property type="entry name" value="VOC"/>
    <property type="match status" value="1"/>
</dbReference>
<gene>
    <name evidence="2" type="ORF">NA8A_08914</name>
</gene>
<name>K2P622_9HYPH</name>
<dbReference type="Pfam" id="PF00903">
    <property type="entry name" value="Glyoxalase"/>
    <property type="match status" value="1"/>
</dbReference>
<evidence type="ECO:0000313" key="3">
    <source>
        <dbReference type="Proteomes" id="UP000007374"/>
    </source>
</evidence>
<dbReference type="PATRIC" id="fig|1231190.3.peg.1865"/>
<dbReference type="EMBL" id="AMSI01000005">
    <property type="protein sequence ID" value="EKF42776.1"/>
    <property type="molecule type" value="Genomic_DNA"/>
</dbReference>
<protein>
    <submittedName>
        <fullName evidence="2">Glyoxalase/bleomycin resistance protein/dioxygenase</fullName>
    </submittedName>
</protein>
<dbReference type="STRING" id="721133.SAMN05216176_103161"/>
<keyword evidence="2" id="KW-0560">Oxidoreductase</keyword>
<dbReference type="InterPro" id="IPR029068">
    <property type="entry name" value="Glyas_Bleomycin-R_OHBP_Dase"/>
</dbReference>